<keyword evidence="3 5" id="KW-0949">S-adenosyl-L-methionine</keyword>
<dbReference type="Proteomes" id="UP000626220">
    <property type="component" value="Unassembled WGS sequence"/>
</dbReference>
<dbReference type="CDD" id="cd02440">
    <property type="entry name" value="AdoMet_MTases"/>
    <property type="match status" value="1"/>
</dbReference>
<reference evidence="7" key="2">
    <citation type="submission" date="2020-09" db="EMBL/GenBank/DDBJ databases">
        <authorList>
            <person name="Sun Q."/>
            <person name="Kim S."/>
        </authorList>
    </citation>
    <scope>NUCLEOTIDE SEQUENCE</scope>
    <source>
        <strain evidence="7">KCTC 42650</strain>
    </source>
</reference>
<dbReference type="InterPro" id="IPR006027">
    <property type="entry name" value="NusB_RsmB_TIM44"/>
</dbReference>
<evidence type="ECO:0000313" key="7">
    <source>
        <dbReference type="EMBL" id="GHF40515.1"/>
    </source>
</evidence>
<dbReference type="AlphaFoldDB" id="A0A8J3M4T0"/>
<keyword evidence="4 5" id="KW-0694">RNA-binding</keyword>
<name>A0A8J3M4T0_9RHOB</name>
<dbReference type="GO" id="GO:0001510">
    <property type="term" value="P:RNA methylation"/>
    <property type="evidence" value="ECO:0007669"/>
    <property type="project" value="InterPro"/>
</dbReference>
<dbReference type="RefSeq" id="WP_268249744.1">
    <property type="nucleotide sequence ID" value="NZ_BNCJ01000002.1"/>
</dbReference>
<evidence type="ECO:0000256" key="2">
    <source>
        <dbReference type="ARBA" id="ARBA00022679"/>
    </source>
</evidence>
<dbReference type="Pfam" id="PF01189">
    <property type="entry name" value="Methyltr_RsmB-F"/>
    <property type="match status" value="1"/>
</dbReference>
<comment type="caution">
    <text evidence="5">Lacks conserved residue(s) required for the propagation of feature annotation.</text>
</comment>
<dbReference type="GO" id="GO:0006355">
    <property type="term" value="P:regulation of DNA-templated transcription"/>
    <property type="evidence" value="ECO:0007669"/>
    <property type="project" value="InterPro"/>
</dbReference>
<sequence length="424" mass="45078">MKDNKTITGARAGAIYLLDQVLGEQHRLMSELQGFGALDGLDPADRARANRLALDTLRGLERADRMLAKYLRKPPPLTVKNALRVGTVELCAGEAAHGVVNAMVGLVGADRATAGLKGLVNAVLRKIAAEGPEAWNALRVPRLPDWLRGPLIDAWGTPAVNAMEAAHFAGAPLDLTLKPAATVEIPGAELLPTGSLRLAQPGQITALPGYDSGDWWVQDAAAALPARILDAQPGERVLDLCAAPGGKTMQLAAAGAEVTALDLSDQRLKRLQANLVRTGLSAQVVVGDALEHQGQYDAVLLDAPCSATGTIRRHPDLPHARVGDEIGGLIELQSQMLAHAWTLVRPGGRLVYCTCSLIPDEGEVQVEEALAAYPDMRADRAALGLPGVHPQWLTEEGGLRLRPDYWPERGGMDGFYIACLRKSG</sequence>
<proteinExistence type="inferred from homology"/>
<keyword evidence="1 5" id="KW-0489">Methyltransferase</keyword>
<dbReference type="SUPFAM" id="SSF48013">
    <property type="entry name" value="NusB-like"/>
    <property type="match status" value="1"/>
</dbReference>
<feature type="domain" description="SAM-dependent MTase RsmB/NOP-type" evidence="6">
    <location>
        <begin position="135"/>
        <end position="423"/>
    </location>
</feature>
<gene>
    <name evidence="7" type="ORF">GCM10017056_10100</name>
</gene>
<keyword evidence="2 5" id="KW-0808">Transferase</keyword>
<dbReference type="GO" id="GO:0008173">
    <property type="term" value="F:RNA methyltransferase activity"/>
    <property type="evidence" value="ECO:0007669"/>
    <property type="project" value="InterPro"/>
</dbReference>
<dbReference type="SUPFAM" id="SSF53335">
    <property type="entry name" value="S-adenosyl-L-methionine-dependent methyltransferases"/>
    <property type="match status" value="1"/>
</dbReference>
<dbReference type="Gene3D" id="3.40.50.150">
    <property type="entry name" value="Vaccinia Virus protein VP39"/>
    <property type="match status" value="1"/>
</dbReference>
<dbReference type="PROSITE" id="PS51686">
    <property type="entry name" value="SAM_MT_RSMB_NOP"/>
    <property type="match status" value="1"/>
</dbReference>
<dbReference type="PRINTS" id="PR02008">
    <property type="entry name" value="RCMTFAMILY"/>
</dbReference>
<dbReference type="InterPro" id="IPR035926">
    <property type="entry name" value="NusB-like_sf"/>
</dbReference>
<dbReference type="PANTHER" id="PTHR22807:SF61">
    <property type="entry name" value="NOL1_NOP2_SUN FAMILY PROTEIN _ ANTITERMINATION NUSB DOMAIN-CONTAINING PROTEIN"/>
    <property type="match status" value="1"/>
</dbReference>
<dbReference type="GO" id="GO:0003723">
    <property type="term" value="F:RNA binding"/>
    <property type="evidence" value="ECO:0007669"/>
    <property type="project" value="UniProtKB-UniRule"/>
</dbReference>
<dbReference type="Pfam" id="PF01029">
    <property type="entry name" value="NusB"/>
    <property type="match status" value="1"/>
</dbReference>
<feature type="binding site" evidence="5">
    <location>
        <position position="262"/>
    </location>
    <ligand>
        <name>S-adenosyl-L-methionine</name>
        <dbReference type="ChEBI" id="CHEBI:59789"/>
    </ligand>
</feature>
<dbReference type="PANTHER" id="PTHR22807">
    <property type="entry name" value="NOP2 YEAST -RELATED NOL1/NOP2/FMU SUN DOMAIN-CONTAINING"/>
    <property type="match status" value="1"/>
</dbReference>
<protein>
    <submittedName>
        <fullName evidence="7">16S rRNA methyltransferase</fullName>
    </submittedName>
</protein>
<reference evidence="7" key="1">
    <citation type="journal article" date="2014" name="Int. J. Syst. Evol. Microbiol.">
        <title>Complete genome sequence of Corynebacterium casei LMG S-19264T (=DSM 44701T), isolated from a smear-ripened cheese.</title>
        <authorList>
            <consortium name="US DOE Joint Genome Institute (JGI-PGF)"/>
            <person name="Walter F."/>
            <person name="Albersmeier A."/>
            <person name="Kalinowski J."/>
            <person name="Ruckert C."/>
        </authorList>
    </citation>
    <scope>NUCLEOTIDE SEQUENCE</scope>
    <source>
        <strain evidence="7">KCTC 42650</strain>
    </source>
</reference>
<keyword evidence="8" id="KW-1185">Reference proteome</keyword>
<dbReference type="Gene3D" id="1.10.940.10">
    <property type="entry name" value="NusB-like"/>
    <property type="match status" value="1"/>
</dbReference>
<evidence type="ECO:0000256" key="3">
    <source>
        <dbReference type="ARBA" id="ARBA00022691"/>
    </source>
</evidence>
<evidence type="ECO:0000313" key="8">
    <source>
        <dbReference type="Proteomes" id="UP000626220"/>
    </source>
</evidence>
<evidence type="ECO:0000256" key="5">
    <source>
        <dbReference type="PROSITE-ProRule" id="PRU01023"/>
    </source>
</evidence>
<evidence type="ECO:0000256" key="1">
    <source>
        <dbReference type="ARBA" id="ARBA00022603"/>
    </source>
</evidence>
<organism evidence="7 8">
    <name type="scientific">Seohaeicola zhoushanensis</name>
    <dbReference type="NCBI Taxonomy" id="1569283"/>
    <lineage>
        <taxon>Bacteria</taxon>
        <taxon>Pseudomonadati</taxon>
        <taxon>Pseudomonadota</taxon>
        <taxon>Alphaproteobacteria</taxon>
        <taxon>Rhodobacterales</taxon>
        <taxon>Roseobacteraceae</taxon>
        <taxon>Seohaeicola</taxon>
    </lineage>
</organism>
<evidence type="ECO:0000259" key="6">
    <source>
        <dbReference type="PROSITE" id="PS51686"/>
    </source>
</evidence>
<feature type="binding site" evidence="5">
    <location>
        <position position="302"/>
    </location>
    <ligand>
        <name>S-adenosyl-L-methionine</name>
        <dbReference type="ChEBI" id="CHEBI:59789"/>
    </ligand>
</feature>
<dbReference type="InterPro" id="IPR001678">
    <property type="entry name" value="MeTrfase_RsmB-F_NOP2_dom"/>
</dbReference>
<comment type="caution">
    <text evidence="7">The sequence shown here is derived from an EMBL/GenBank/DDBJ whole genome shotgun (WGS) entry which is preliminary data.</text>
</comment>
<accession>A0A8J3M4T0</accession>
<feature type="binding site" evidence="5">
    <location>
        <begin position="241"/>
        <end position="247"/>
    </location>
    <ligand>
        <name>S-adenosyl-L-methionine</name>
        <dbReference type="ChEBI" id="CHEBI:59789"/>
    </ligand>
</feature>
<dbReference type="InterPro" id="IPR049560">
    <property type="entry name" value="MeTrfase_RsmB-F_NOP2_cat"/>
</dbReference>
<comment type="similarity">
    <text evidence="5">Belongs to the class I-like SAM-binding methyltransferase superfamily. RsmB/NOP family.</text>
</comment>
<dbReference type="InterPro" id="IPR023267">
    <property type="entry name" value="RCMT"/>
</dbReference>
<dbReference type="EMBL" id="BNCJ01000002">
    <property type="protein sequence ID" value="GHF40515.1"/>
    <property type="molecule type" value="Genomic_DNA"/>
</dbReference>
<feature type="active site" description="Nucleophile" evidence="5">
    <location>
        <position position="355"/>
    </location>
</feature>
<evidence type="ECO:0000256" key="4">
    <source>
        <dbReference type="ARBA" id="ARBA00022884"/>
    </source>
</evidence>
<dbReference type="InterPro" id="IPR029063">
    <property type="entry name" value="SAM-dependent_MTases_sf"/>
</dbReference>